<organism evidence="1 2">
    <name type="scientific">Irpex rosettiformis</name>
    <dbReference type="NCBI Taxonomy" id="378272"/>
    <lineage>
        <taxon>Eukaryota</taxon>
        <taxon>Fungi</taxon>
        <taxon>Dikarya</taxon>
        <taxon>Basidiomycota</taxon>
        <taxon>Agaricomycotina</taxon>
        <taxon>Agaricomycetes</taxon>
        <taxon>Polyporales</taxon>
        <taxon>Irpicaceae</taxon>
        <taxon>Irpex</taxon>
    </lineage>
</organism>
<name>A0ACB8TY24_9APHY</name>
<gene>
    <name evidence="1" type="ORF">BDY19DRAFT_335096</name>
</gene>
<accession>A0ACB8TY24</accession>
<reference evidence="1" key="1">
    <citation type="journal article" date="2021" name="Environ. Microbiol.">
        <title>Gene family expansions and transcriptome signatures uncover fungal adaptations to wood decay.</title>
        <authorList>
            <person name="Hage H."/>
            <person name="Miyauchi S."/>
            <person name="Viragh M."/>
            <person name="Drula E."/>
            <person name="Min B."/>
            <person name="Chaduli D."/>
            <person name="Navarro D."/>
            <person name="Favel A."/>
            <person name="Norest M."/>
            <person name="Lesage-Meessen L."/>
            <person name="Balint B."/>
            <person name="Merenyi Z."/>
            <person name="de Eugenio L."/>
            <person name="Morin E."/>
            <person name="Martinez A.T."/>
            <person name="Baldrian P."/>
            <person name="Stursova M."/>
            <person name="Martinez M.J."/>
            <person name="Novotny C."/>
            <person name="Magnuson J.K."/>
            <person name="Spatafora J.W."/>
            <person name="Maurice S."/>
            <person name="Pangilinan J."/>
            <person name="Andreopoulos W."/>
            <person name="LaButti K."/>
            <person name="Hundley H."/>
            <person name="Na H."/>
            <person name="Kuo A."/>
            <person name="Barry K."/>
            <person name="Lipzen A."/>
            <person name="Henrissat B."/>
            <person name="Riley R."/>
            <person name="Ahrendt S."/>
            <person name="Nagy L.G."/>
            <person name="Grigoriev I.V."/>
            <person name="Martin F."/>
            <person name="Rosso M.N."/>
        </authorList>
    </citation>
    <scope>NUCLEOTIDE SEQUENCE</scope>
    <source>
        <strain evidence="1">CBS 384.51</strain>
    </source>
</reference>
<proteinExistence type="predicted"/>
<comment type="caution">
    <text evidence="1">The sequence shown here is derived from an EMBL/GenBank/DDBJ whole genome shotgun (WGS) entry which is preliminary data.</text>
</comment>
<evidence type="ECO:0000313" key="1">
    <source>
        <dbReference type="EMBL" id="KAI0086869.1"/>
    </source>
</evidence>
<evidence type="ECO:0000313" key="2">
    <source>
        <dbReference type="Proteomes" id="UP001055072"/>
    </source>
</evidence>
<keyword evidence="2" id="KW-1185">Reference proteome</keyword>
<dbReference type="Proteomes" id="UP001055072">
    <property type="component" value="Unassembled WGS sequence"/>
</dbReference>
<dbReference type="EMBL" id="MU274921">
    <property type="protein sequence ID" value="KAI0086869.1"/>
    <property type="molecule type" value="Genomic_DNA"/>
</dbReference>
<protein>
    <submittedName>
        <fullName evidence="1">Uncharacterized protein</fullName>
    </submittedName>
</protein>
<sequence length="213" mass="24772">MPQLELPNTQHFPSFRDLPNDNVANFSYYHQSPPGSPILLPTRHWVFLCEITRNISLMRPHFLVKDRTGTDTQVVFYIEGENQAKFASICSQFVVGNTLAVFYADSHYFMDGSVGLRVEDVSTVKVIPCSLERLLSTNANDVNIRRACSSCGTQRRDTDIPLRGCSRCKTKYCNQECQRVDWPRHKHDCVALQQVQAWEERDWRRFENYWDAF</sequence>